<gene>
    <name evidence="5" type="ORF">LCGC14_1928910</name>
</gene>
<dbReference type="SUPFAM" id="SSF50193">
    <property type="entry name" value="Ribosomal protein L14"/>
    <property type="match status" value="1"/>
</dbReference>
<protein>
    <recommendedName>
        <fullName evidence="6">50S ribosomal protein L14</fullName>
    </recommendedName>
</protein>
<dbReference type="EMBL" id="LAZR01020682">
    <property type="protein sequence ID" value="KKL88013.1"/>
    <property type="molecule type" value="Genomic_DNA"/>
</dbReference>
<evidence type="ECO:0000313" key="5">
    <source>
        <dbReference type="EMBL" id="KKL88013.1"/>
    </source>
</evidence>
<dbReference type="GO" id="GO:0003735">
    <property type="term" value="F:structural constituent of ribosome"/>
    <property type="evidence" value="ECO:0007669"/>
    <property type="project" value="InterPro"/>
</dbReference>
<dbReference type="CDD" id="cd00337">
    <property type="entry name" value="Ribosomal_uL14"/>
    <property type="match status" value="1"/>
</dbReference>
<dbReference type="NCBIfam" id="TIGR01067">
    <property type="entry name" value="rplN_bact"/>
    <property type="match status" value="1"/>
</dbReference>
<dbReference type="GO" id="GO:0022625">
    <property type="term" value="C:cytosolic large ribosomal subunit"/>
    <property type="evidence" value="ECO:0007669"/>
    <property type="project" value="TreeGrafter"/>
</dbReference>
<accession>A0A0F9FP49</accession>
<dbReference type="PANTHER" id="PTHR11761">
    <property type="entry name" value="50S/60S RIBOSOMAL PROTEIN L14/L23"/>
    <property type="match status" value="1"/>
</dbReference>
<dbReference type="InterPro" id="IPR036853">
    <property type="entry name" value="Ribosomal_uL14_sf"/>
</dbReference>
<dbReference type="AlphaFoldDB" id="A0A0F9FP49"/>
<dbReference type="Pfam" id="PF00238">
    <property type="entry name" value="Ribosomal_L14"/>
    <property type="match status" value="1"/>
</dbReference>
<organism evidence="5">
    <name type="scientific">marine sediment metagenome</name>
    <dbReference type="NCBI Taxonomy" id="412755"/>
    <lineage>
        <taxon>unclassified sequences</taxon>
        <taxon>metagenomes</taxon>
        <taxon>ecological metagenomes</taxon>
    </lineage>
</organism>
<comment type="caution">
    <text evidence="5">The sequence shown here is derived from an EMBL/GenBank/DDBJ whole genome shotgun (WGS) entry which is preliminary data.</text>
</comment>
<keyword evidence="1" id="KW-0699">rRNA-binding</keyword>
<dbReference type="PROSITE" id="PS00049">
    <property type="entry name" value="RIBOSOMAL_L14"/>
    <property type="match status" value="1"/>
</dbReference>
<evidence type="ECO:0000256" key="1">
    <source>
        <dbReference type="ARBA" id="ARBA00022730"/>
    </source>
</evidence>
<dbReference type="PANTHER" id="PTHR11761:SF3">
    <property type="entry name" value="LARGE RIBOSOMAL SUBUNIT PROTEIN UL14M"/>
    <property type="match status" value="1"/>
</dbReference>
<dbReference type="GO" id="GO:0070180">
    <property type="term" value="F:large ribosomal subunit rRNA binding"/>
    <property type="evidence" value="ECO:0007669"/>
    <property type="project" value="TreeGrafter"/>
</dbReference>
<evidence type="ECO:0008006" key="6">
    <source>
        <dbReference type="Google" id="ProtNLM"/>
    </source>
</evidence>
<reference evidence="5" key="1">
    <citation type="journal article" date="2015" name="Nature">
        <title>Complex archaea that bridge the gap between prokaryotes and eukaryotes.</title>
        <authorList>
            <person name="Spang A."/>
            <person name="Saw J.H."/>
            <person name="Jorgensen S.L."/>
            <person name="Zaremba-Niedzwiedzka K."/>
            <person name="Martijn J."/>
            <person name="Lind A.E."/>
            <person name="van Eijk R."/>
            <person name="Schleper C."/>
            <person name="Guy L."/>
            <person name="Ettema T.J."/>
        </authorList>
    </citation>
    <scope>NUCLEOTIDE SEQUENCE</scope>
</reference>
<dbReference type="InterPro" id="IPR019972">
    <property type="entry name" value="Ribosomal_uL14_CS"/>
</dbReference>
<evidence type="ECO:0000256" key="4">
    <source>
        <dbReference type="ARBA" id="ARBA00023274"/>
    </source>
</evidence>
<dbReference type="FunFam" id="2.40.150.20:FF:000001">
    <property type="entry name" value="50S ribosomal protein L14"/>
    <property type="match status" value="1"/>
</dbReference>
<dbReference type="GO" id="GO:0006412">
    <property type="term" value="P:translation"/>
    <property type="evidence" value="ECO:0007669"/>
    <property type="project" value="InterPro"/>
</dbReference>
<keyword evidence="3" id="KW-0689">Ribosomal protein</keyword>
<sequence length="122" mass="13347">MIQNQSRLRVADNSGARQVMCIKVVGGSRRRYGSVGDVIVASVKHAAPGGSVKKGDLVRAVVVRVAQPYRRKDGSYIRFDDNAAVILSEAQNPQGTRIFGPVARELRERNFMKIVSLAPEVL</sequence>
<evidence type="ECO:0000256" key="3">
    <source>
        <dbReference type="ARBA" id="ARBA00022980"/>
    </source>
</evidence>
<dbReference type="SMART" id="SM01374">
    <property type="entry name" value="Ribosomal_L14"/>
    <property type="match status" value="1"/>
</dbReference>
<evidence type="ECO:0000256" key="2">
    <source>
        <dbReference type="ARBA" id="ARBA00022884"/>
    </source>
</evidence>
<keyword evidence="2" id="KW-0694">RNA-binding</keyword>
<dbReference type="InterPro" id="IPR000218">
    <property type="entry name" value="Ribosomal_uL14"/>
</dbReference>
<dbReference type="Gene3D" id="2.40.150.20">
    <property type="entry name" value="Ribosomal protein L14"/>
    <property type="match status" value="1"/>
</dbReference>
<dbReference type="InterPro" id="IPR005745">
    <property type="entry name" value="Ribosomal_uL14_bac-type"/>
</dbReference>
<name>A0A0F9FP49_9ZZZZ</name>
<dbReference type="HAMAP" id="MF_01367">
    <property type="entry name" value="Ribosomal_uL14"/>
    <property type="match status" value="1"/>
</dbReference>
<proteinExistence type="inferred from homology"/>
<keyword evidence="4" id="KW-0687">Ribonucleoprotein</keyword>